<dbReference type="Proteomes" id="UP001652620">
    <property type="component" value="Chromosome 1"/>
</dbReference>
<organism evidence="3 4">
    <name type="scientific">Bactrocera dorsalis</name>
    <name type="common">Oriental fruit fly</name>
    <name type="synonym">Dacus dorsalis</name>
    <dbReference type="NCBI Taxonomy" id="27457"/>
    <lineage>
        <taxon>Eukaryota</taxon>
        <taxon>Metazoa</taxon>
        <taxon>Ecdysozoa</taxon>
        <taxon>Arthropoda</taxon>
        <taxon>Hexapoda</taxon>
        <taxon>Insecta</taxon>
        <taxon>Pterygota</taxon>
        <taxon>Neoptera</taxon>
        <taxon>Endopterygota</taxon>
        <taxon>Diptera</taxon>
        <taxon>Brachycera</taxon>
        <taxon>Muscomorpha</taxon>
        <taxon>Tephritoidea</taxon>
        <taxon>Tephritidae</taxon>
        <taxon>Bactrocera</taxon>
        <taxon>Bactrocera</taxon>
    </lineage>
</organism>
<dbReference type="PANTHER" id="PTHR22803">
    <property type="entry name" value="MANNOSE, PHOSPHOLIPASE, LECTIN RECEPTOR RELATED"/>
    <property type="match status" value="1"/>
</dbReference>
<evidence type="ECO:0000313" key="4">
    <source>
        <dbReference type="RefSeq" id="XP_049310377.1"/>
    </source>
</evidence>
<dbReference type="Pfam" id="PF00059">
    <property type="entry name" value="Lectin_C"/>
    <property type="match status" value="1"/>
</dbReference>
<dbReference type="InterPro" id="IPR016187">
    <property type="entry name" value="CTDL_fold"/>
</dbReference>
<evidence type="ECO:0000313" key="3">
    <source>
        <dbReference type="Proteomes" id="UP001652620"/>
    </source>
</evidence>
<dbReference type="CDD" id="cd00037">
    <property type="entry name" value="CLECT"/>
    <property type="match status" value="1"/>
</dbReference>
<dbReference type="GeneID" id="125778100"/>
<dbReference type="InterPro" id="IPR016186">
    <property type="entry name" value="C-type_lectin-like/link_sf"/>
</dbReference>
<dbReference type="InterPro" id="IPR001304">
    <property type="entry name" value="C-type_lectin-like"/>
</dbReference>
<dbReference type="SUPFAM" id="SSF56436">
    <property type="entry name" value="C-type lectin-like"/>
    <property type="match status" value="1"/>
</dbReference>
<dbReference type="Gene3D" id="3.10.100.10">
    <property type="entry name" value="Mannose-Binding Protein A, subunit A"/>
    <property type="match status" value="1"/>
</dbReference>
<feature type="signal peptide" evidence="1">
    <location>
        <begin position="1"/>
        <end position="18"/>
    </location>
</feature>
<protein>
    <submittedName>
        <fullName evidence="4">C-type lectin 37Db-like</fullName>
    </submittedName>
</protein>
<dbReference type="RefSeq" id="XP_049310377.1">
    <property type="nucleotide sequence ID" value="XM_049454420.1"/>
</dbReference>
<dbReference type="InterPro" id="IPR050111">
    <property type="entry name" value="C-type_lectin/snaclec_domain"/>
</dbReference>
<gene>
    <name evidence="4" type="primary">LOC125778100</name>
</gene>
<proteinExistence type="predicted"/>
<keyword evidence="1" id="KW-0732">Signal</keyword>
<sequence>MGLTKCCILILCFAGVLSNSINISNRGGNETQPFIEIGDKYYLIYTAFTMNWFDAMLYCRNYDCDLAVIESEAEMNVLSSYLTRNGNIGKQFWLGITDLAEEGRFMSIKDGRPMPYAKWSDGQPDNNALLDDCLWRVNNTFEMNDANCRAKLYVICELRQPKKSCDICDLKILIERFMQHTNVSNSQN</sequence>
<keyword evidence="3" id="KW-1185">Reference proteome</keyword>
<reference evidence="3" key="1">
    <citation type="submission" date="2025-05" db="UniProtKB">
        <authorList>
            <consortium name="RefSeq"/>
        </authorList>
    </citation>
    <scope>NUCLEOTIDE SEQUENCE [LARGE SCALE GENOMIC DNA]</scope>
</reference>
<evidence type="ECO:0000259" key="2">
    <source>
        <dbReference type="PROSITE" id="PS50041"/>
    </source>
</evidence>
<reference evidence="4" key="2">
    <citation type="submission" date="2025-08" db="UniProtKB">
        <authorList>
            <consortium name="RefSeq"/>
        </authorList>
    </citation>
    <scope>IDENTIFICATION</scope>
    <source>
        <tissue evidence="4">Adult</tissue>
    </source>
</reference>
<feature type="domain" description="C-type lectin" evidence="2">
    <location>
        <begin position="37"/>
        <end position="157"/>
    </location>
</feature>
<evidence type="ECO:0000256" key="1">
    <source>
        <dbReference type="SAM" id="SignalP"/>
    </source>
</evidence>
<feature type="chain" id="PRO_5047079427" evidence="1">
    <location>
        <begin position="19"/>
        <end position="188"/>
    </location>
</feature>
<name>A0ABM3JMB9_BACDO</name>
<dbReference type="PROSITE" id="PS50041">
    <property type="entry name" value="C_TYPE_LECTIN_2"/>
    <property type="match status" value="1"/>
</dbReference>
<accession>A0ABM3JMB9</accession>
<dbReference type="SMART" id="SM00034">
    <property type="entry name" value="CLECT"/>
    <property type="match status" value="1"/>
</dbReference>